<keyword evidence="9" id="KW-0902">Two-component regulatory system</keyword>
<dbReference type="Gene3D" id="1.10.287.130">
    <property type="match status" value="1"/>
</dbReference>
<dbReference type="PANTHER" id="PTHR43065:SF10">
    <property type="entry name" value="PEROXIDE STRESS-ACTIVATED HISTIDINE KINASE MAK3"/>
    <property type="match status" value="1"/>
</dbReference>
<name>A0A1W7AA80_9STAP</name>
<evidence type="ECO:0000259" key="12">
    <source>
        <dbReference type="PROSITE" id="PS50109"/>
    </source>
</evidence>
<feature type="domain" description="Histidine kinase" evidence="12">
    <location>
        <begin position="279"/>
        <end position="487"/>
    </location>
</feature>
<dbReference type="PRINTS" id="PR00344">
    <property type="entry name" value="BCTRLSENSOR"/>
</dbReference>
<gene>
    <name evidence="13" type="primary">kinD</name>
    <name evidence="13" type="ORF">MCCS_08640</name>
</gene>
<dbReference type="InterPro" id="IPR036890">
    <property type="entry name" value="HATPase_C_sf"/>
</dbReference>
<evidence type="ECO:0000256" key="11">
    <source>
        <dbReference type="SAM" id="Phobius"/>
    </source>
</evidence>
<keyword evidence="10 11" id="KW-0472">Membrane</keyword>
<evidence type="ECO:0000256" key="7">
    <source>
        <dbReference type="ARBA" id="ARBA00022777"/>
    </source>
</evidence>
<keyword evidence="11" id="KW-1133">Transmembrane helix</keyword>
<dbReference type="KEGG" id="mcak:MCCS_08640"/>
<dbReference type="AlphaFoldDB" id="A0A1W7AA80"/>
<dbReference type="SMART" id="SM00387">
    <property type="entry name" value="HATPase_c"/>
    <property type="match status" value="1"/>
</dbReference>
<organism evidence="13 14">
    <name type="scientific">Macrococcoides canis</name>
    <dbReference type="NCBI Taxonomy" id="1855823"/>
    <lineage>
        <taxon>Bacteria</taxon>
        <taxon>Bacillati</taxon>
        <taxon>Bacillota</taxon>
        <taxon>Bacilli</taxon>
        <taxon>Bacillales</taxon>
        <taxon>Staphylococcaceae</taxon>
        <taxon>Macrococcoides</taxon>
    </lineage>
</organism>
<evidence type="ECO:0000313" key="13">
    <source>
        <dbReference type="EMBL" id="ARQ06511.1"/>
    </source>
</evidence>
<keyword evidence="7 13" id="KW-0418">Kinase</keyword>
<keyword evidence="6" id="KW-0547">Nucleotide-binding</keyword>
<reference evidence="13 14" key="1">
    <citation type="journal article" date="2017" name="Int. J. Syst. Evol. Microbiol.">
        <title>Macrococcus canis sp. nov., a skin bacterium associated with infections in dogs.</title>
        <authorList>
            <person name="Gobeli Brawand S."/>
            <person name="Cotting K."/>
            <person name="Gomez-Sanz E."/>
            <person name="Collaud A."/>
            <person name="Thomann A."/>
            <person name="Brodard I."/>
            <person name="Rodriguez-Campos S."/>
            <person name="Strauss C."/>
            <person name="Perreten V."/>
        </authorList>
    </citation>
    <scope>NUCLEOTIDE SEQUENCE [LARGE SCALE GENOMIC DNA]</scope>
    <source>
        <strain evidence="13 14">KM45013</strain>
    </source>
</reference>
<sequence length="487" mass="55916">MKNIKKNVLYHIILFILMNILITYSLAEIEKERIIDEFRRSINIHSNQVDSFINESLSITDNLTTAFQYTTAVEKRMHEIKDNDPRVINIYILDDKNTIVHATSEMLVGSKLKTRAFFMENIQPNSNHASISSVTKNEFNKKVFYISRSVNKSDKQYIITMEIDVNTIGAVIDSLQKDTTVTIKDFDGQTIFESINPRRNSISTSEKFLKVPWEITLTSNRNIYYDVYSSSLIYTLIASLIFSTLHLLYISYRNKRANEKVLEDINTQRKEIIGLLAANTAHEIKNPLTSIKGFVELLEMQYDPDHKNQKFNIVKSELERINLIVSQFLLLGKPTTVDVERVDAREIIRDILNFLDYDMAIHNIMVVKQFTDEPTFINVSKDQFKQVLINLIQNAKDAMTHSDPAILKITVENRNGFTEIRFIDNGEGMDTDVQQELFNPFFTTKLHGTGLGLPVTKSIVDAHHGLIEVISSKEKGTTFIISFPTVQ</sequence>
<dbReference type="InterPro" id="IPR003661">
    <property type="entry name" value="HisK_dim/P_dom"/>
</dbReference>
<dbReference type="GO" id="GO:0016020">
    <property type="term" value="C:membrane"/>
    <property type="evidence" value="ECO:0007669"/>
    <property type="project" value="UniProtKB-SubCell"/>
</dbReference>
<dbReference type="RefSeq" id="WP_086042175.1">
    <property type="nucleotide sequence ID" value="NZ_CBCRZA010000001.1"/>
</dbReference>
<protein>
    <recommendedName>
        <fullName evidence="3">histidine kinase</fullName>
        <ecNumber evidence="3">2.7.13.3</ecNumber>
    </recommendedName>
</protein>
<dbReference type="STRING" id="1855823.MCCS_08640"/>
<keyword evidence="4" id="KW-0597">Phosphoprotein</keyword>
<evidence type="ECO:0000256" key="2">
    <source>
        <dbReference type="ARBA" id="ARBA00004141"/>
    </source>
</evidence>
<keyword evidence="5 13" id="KW-0808">Transferase</keyword>
<dbReference type="Pfam" id="PF00512">
    <property type="entry name" value="HisKA"/>
    <property type="match status" value="1"/>
</dbReference>
<keyword evidence="8" id="KW-0067">ATP-binding</keyword>
<dbReference type="PROSITE" id="PS50109">
    <property type="entry name" value="HIS_KIN"/>
    <property type="match status" value="1"/>
</dbReference>
<dbReference type="GO" id="GO:0000155">
    <property type="term" value="F:phosphorelay sensor kinase activity"/>
    <property type="evidence" value="ECO:0007669"/>
    <property type="project" value="InterPro"/>
</dbReference>
<dbReference type="EMBL" id="CP021059">
    <property type="protein sequence ID" value="ARQ06511.1"/>
    <property type="molecule type" value="Genomic_DNA"/>
</dbReference>
<dbReference type="Proteomes" id="UP000194154">
    <property type="component" value="Chromosome"/>
</dbReference>
<dbReference type="InterPro" id="IPR005467">
    <property type="entry name" value="His_kinase_dom"/>
</dbReference>
<evidence type="ECO:0000256" key="6">
    <source>
        <dbReference type="ARBA" id="ARBA00022741"/>
    </source>
</evidence>
<keyword evidence="11" id="KW-0812">Transmembrane</keyword>
<dbReference type="OrthoDB" id="9815750at2"/>
<evidence type="ECO:0000313" key="14">
    <source>
        <dbReference type="Proteomes" id="UP000194154"/>
    </source>
</evidence>
<dbReference type="SUPFAM" id="SSF55874">
    <property type="entry name" value="ATPase domain of HSP90 chaperone/DNA topoisomerase II/histidine kinase"/>
    <property type="match status" value="1"/>
</dbReference>
<dbReference type="EC" id="2.7.13.3" evidence="3"/>
<dbReference type="SUPFAM" id="SSF47384">
    <property type="entry name" value="Homodimeric domain of signal transducing histidine kinase"/>
    <property type="match status" value="1"/>
</dbReference>
<feature type="transmembrane region" description="Helical" evidence="11">
    <location>
        <begin position="7"/>
        <end position="27"/>
    </location>
</feature>
<dbReference type="InterPro" id="IPR036097">
    <property type="entry name" value="HisK_dim/P_sf"/>
</dbReference>
<keyword evidence="14" id="KW-1185">Reference proteome</keyword>
<dbReference type="GO" id="GO:0005524">
    <property type="term" value="F:ATP binding"/>
    <property type="evidence" value="ECO:0007669"/>
    <property type="project" value="UniProtKB-KW"/>
</dbReference>
<dbReference type="SMART" id="SM00388">
    <property type="entry name" value="HisKA"/>
    <property type="match status" value="1"/>
</dbReference>
<dbReference type="CDD" id="cd00082">
    <property type="entry name" value="HisKA"/>
    <property type="match status" value="1"/>
</dbReference>
<evidence type="ECO:0000256" key="8">
    <source>
        <dbReference type="ARBA" id="ARBA00022840"/>
    </source>
</evidence>
<evidence type="ECO:0000256" key="9">
    <source>
        <dbReference type="ARBA" id="ARBA00023012"/>
    </source>
</evidence>
<dbReference type="InterPro" id="IPR003594">
    <property type="entry name" value="HATPase_dom"/>
</dbReference>
<evidence type="ECO:0000256" key="4">
    <source>
        <dbReference type="ARBA" id="ARBA00022553"/>
    </source>
</evidence>
<comment type="catalytic activity">
    <reaction evidence="1">
        <text>ATP + protein L-histidine = ADP + protein N-phospho-L-histidine.</text>
        <dbReference type="EC" id="2.7.13.3"/>
    </reaction>
</comment>
<dbReference type="Pfam" id="PF02518">
    <property type="entry name" value="HATPase_c"/>
    <property type="match status" value="1"/>
</dbReference>
<accession>A0A1W7AA80</accession>
<dbReference type="PANTHER" id="PTHR43065">
    <property type="entry name" value="SENSOR HISTIDINE KINASE"/>
    <property type="match status" value="1"/>
</dbReference>
<evidence type="ECO:0000256" key="5">
    <source>
        <dbReference type="ARBA" id="ARBA00022679"/>
    </source>
</evidence>
<evidence type="ECO:0000256" key="10">
    <source>
        <dbReference type="ARBA" id="ARBA00023136"/>
    </source>
</evidence>
<comment type="subcellular location">
    <subcellularLocation>
        <location evidence="2">Membrane</location>
        <topology evidence="2">Multi-pass membrane protein</topology>
    </subcellularLocation>
</comment>
<evidence type="ECO:0000256" key="1">
    <source>
        <dbReference type="ARBA" id="ARBA00000085"/>
    </source>
</evidence>
<evidence type="ECO:0000256" key="3">
    <source>
        <dbReference type="ARBA" id="ARBA00012438"/>
    </source>
</evidence>
<dbReference type="GeneID" id="35294997"/>
<dbReference type="InterPro" id="IPR004358">
    <property type="entry name" value="Sig_transdc_His_kin-like_C"/>
</dbReference>
<dbReference type="Gene3D" id="3.30.450.20">
    <property type="entry name" value="PAS domain"/>
    <property type="match status" value="2"/>
</dbReference>
<feature type="transmembrane region" description="Helical" evidence="11">
    <location>
        <begin position="231"/>
        <end position="250"/>
    </location>
</feature>
<proteinExistence type="predicted"/>
<dbReference type="Gene3D" id="3.30.565.10">
    <property type="entry name" value="Histidine kinase-like ATPase, C-terminal domain"/>
    <property type="match status" value="1"/>
</dbReference>